<dbReference type="PRINTS" id="PR00625">
    <property type="entry name" value="JDOMAIN"/>
</dbReference>
<dbReference type="InterPro" id="IPR016130">
    <property type="entry name" value="Tyr_Pase_AS"/>
</dbReference>
<protein>
    <recommendedName>
        <fullName evidence="2">J domain-containing protein</fullName>
    </recommendedName>
</protein>
<evidence type="ECO:0000256" key="1">
    <source>
        <dbReference type="SAM" id="MobiDB-lite"/>
    </source>
</evidence>
<dbReference type="AlphaFoldDB" id="A0A2N9IZH4"/>
<dbReference type="PROSITE" id="PS00383">
    <property type="entry name" value="TYR_PHOSPHATASE_1"/>
    <property type="match status" value="1"/>
</dbReference>
<name>A0A2N9IZH4_FAGSY</name>
<accession>A0A2N9IZH4</accession>
<dbReference type="InterPro" id="IPR036869">
    <property type="entry name" value="J_dom_sf"/>
</dbReference>
<dbReference type="PANTHER" id="PTHR45089">
    <property type="entry name" value="DNAJ HEAT SHOCK AMINO-TERMINAL DOMAIN PROTEIN-RELATED"/>
    <property type="match status" value="1"/>
</dbReference>
<dbReference type="PROSITE" id="PS50076">
    <property type="entry name" value="DNAJ_2"/>
    <property type="match status" value="1"/>
</dbReference>
<dbReference type="Gene3D" id="1.10.287.110">
    <property type="entry name" value="DnaJ domain"/>
    <property type="match status" value="1"/>
</dbReference>
<gene>
    <name evidence="3" type="ORF">FSB_LOCUS57461</name>
</gene>
<reference evidence="3" key="1">
    <citation type="submission" date="2018-02" db="EMBL/GenBank/DDBJ databases">
        <authorList>
            <person name="Cohen D.B."/>
            <person name="Kent A.D."/>
        </authorList>
    </citation>
    <scope>NUCLEOTIDE SEQUENCE</scope>
</reference>
<dbReference type="EMBL" id="OIVN01006276">
    <property type="protein sequence ID" value="SPD29579.1"/>
    <property type="molecule type" value="Genomic_DNA"/>
</dbReference>
<feature type="region of interest" description="Disordered" evidence="1">
    <location>
        <begin position="394"/>
        <end position="445"/>
    </location>
</feature>
<feature type="region of interest" description="Disordered" evidence="1">
    <location>
        <begin position="233"/>
        <end position="371"/>
    </location>
</feature>
<feature type="compositionally biased region" description="Polar residues" evidence="1">
    <location>
        <begin position="818"/>
        <end position="833"/>
    </location>
</feature>
<evidence type="ECO:0000313" key="3">
    <source>
        <dbReference type="EMBL" id="SPD29579.1"/>
    </source>
</evidence>
<feature type="region of interest" description="Disordered" evidence="1">
    <location>
        <begin position="790"/>
        <end position="833"/>
    </location>
</feature>
<dbReference type="Pfam" id="PF00226">
    <property type="entry name" value="DnaJ"/>
    <property type="match status" value="1"/>
</dbReference>
<feature type="domain" description="J" evidence="2">
    <location>
        <begin position="67"/>
        <end position="131"/>
    </location>
</feature>
<feature type="region of interest" description="Disordered" evidence="1">
    <location>
        <begin position="715"/>
        <end position="766"/>
    </location>
</feature>
<feature type="compositionally biased region" description="Basic and acidic residues" evidence="1">
    <location>
        <begin position="715"/>
        <end position="741"/>
    </location>
</feature>
<organism evidence="3">
    <name type="scientific">Fagus sylvatica</name>
    <name type="common">Beechnut</name>
    <dbReference type="NCBI Taxonomy" id="28930"/>
    <lineage>
        <taxon>Eukaryota</taxon>
        <taxon>Viridiplantae</taxon>
        <taxon>Streptophyta</taxon>
        <taxon>Embryophyta</taxon>
        <taxon>Tracheophyta</taxon>
        <taxon>Spermatophyta</taxon>
        <taxon>Magnoliopsida</taxon>
        <taxon>eudicotyledons</taxon>
        <taxon>Gunneridae</taxon>
        <taxon>Pentapetalae</taxon>
        <taxon>rosids</taxon>
        <taxon>fabids</taxon>
        <taxon>Fagales</taxon>
        <taxon>Fagaceae</taxon>
        <taxon>Fagus</taxon>
    </lineage>
</organism>
<dbReference type="CDD" id="cd06257">
    <property type="entry name" value="DnaJ"/>
    <property type="match status" value="1"/>
</dbReference>
<feature type="compositionally biased region" description="Polar residues" evidence="1">
    <location>
        <begin position="234"/>
        <end position="247"/>
    </location>
</feature>
<dbReference type="PANTHER" id="PTHR45089:SF42">
    <property type="entry name" value="J DOMAIN-CONTAINING PROTEIN"/>
    <property type="match status" value="1"/>
</dbReference>
<dbReference type="Pfam" id="PF11926">
    <property type="entry name" value="DUF3444"/>
    <property type="match status" value="2"/>
</dbReference>
<feature type="compositionally biased region" description="Polar residues" evidence="1">
    <location>
        <begin position="742"/>
        <end position="759"/>
    </location>
</feature>
<evidence type="ECO:0000259" key="2">
    <source>
        <dbReference type="PROSITE" id="PS50076"/>
    </source>
</evidence>
<dbReference type="SMART" id="SM00271">
    <property type="entry name" value="DnaJ"/>
    <property type="match status" value="1"/>
</dbReference>
<sequence>MECNKDEAIRAKEIAEKKMHSSDFEGAMKFAMKAQRLFPELENMSQLLAICEVHCSALKKVSKTEMDWYGILQIEQSADEGTIKKQYRKLALLLHPDKNKFAGAEAAFKLVGEAHRLLADQAKRTLYDRKYTSLLRNAESKLPPHQSNNNFSVNRQSRAGDNLHNSPPLFANLNPYQQAPPTFWTCCPNCRVWYQYYKDFVNKPLLCQTCSKVFVALDLTAQYVPVKNPWVKFPNQNVASNQGPSKFTSERNGRNVSGVRFPDGFAGLDPKSKAGNTAEQSPRSQESSKNVSRKRGRKSAVESSETGIIDDNDKDVNIHQNGGKPSGQNSGNHRRSSRQRQNISSLENVRDDNDFVIPPKQRCRSSKASEEKMEEAAVDGRVCEVDSSAGYAARDGHKKNVKQKASPTEEFFPNKKSKMGEGDVKTEGGMPDHDDRKSEVDDKSGSISNVFSKVTEEVPDVEFGDFEKDKKENCFAVNQTWAIYDSLDGMPRFYARVKKVFSPGFKLKITWLEADPDDQGEIDWCEGDLPVGCGKFELGDTVETVERPLFSHQMHCIKGSGRSSYLIYPRKGETWALFKNWDIGWSSDPEKNVPYKFEFVEVVSEFVDNVGIGVAYLGKVKGFVSLFQQTEQHGIVSFQVPPNELYRFSHRIPSFRMTGGEKEGVPKGSFELDPAALPTDFDKYDDPNVVKMKNVLVDAEVSGLCWESSESKVEHVMGSDTSKKLEGNDPGRETSMLERLPRQSNGTHTNHGQVNASECTTKEDASKENCNLTQLKGTATLCQAAKDINTPKKFDTPKKHGKRKDIERESLTLRRSPRGSSKQNGQINEPQSMEGTIKHSDANIDKNCGSFTKSKAGDYRESYEKMHLSVNDHSSNSFTKSPVVSPPMTSGCKISEAERYDFNGEKFEDKFQLDQIWVIYSDKDGMPKNYAQVKKIESKPNFRLHVALIKPCSLPKGTSQSVCCGIFEVKTGRTVVLSCSAFSHRLRAEPVGKNRYKIYPRKGEVWALYKNLNSEVTCSDMGKGECDIVEVLEDNDKSIEVVVLSPLNGFKSVFKSPRIQRSKSGVISIPWGEIARFSHQIPAFQHSGERDIRFRGCWELDPKAVPGFIV</sequence>
<feature type="compositionally biased region" description="Basic and acidic residues" evidence="1">
    <location>
        <begin position="418"/>
        <end position="444"/>
    </location>
</feature>
<dbReference type="InterPro" id="IPR001623">
    <property type="entry name" value="DnaJ_domain"/>
</dbReference>
<feature type="compositionally biased region" description="Basic and acidic residues" evidence="1">
    <location>
        <begin position="790"/>
        <end position="812"/>
    </location>
</feature>
<dbReference type="SUPFAM" id="SSF46565">
    <property type="entry name" value="Chaperone J-domain"/>
    <property type="match status" value="1"/>
</dbReference>
<dbReference type="InterPro" id="IPR024593">
    <property type="entry name" value="DUF3444"/>
</dbReference>
<feature type="compositionally biased region" description="Polar residues" evidence="1">
    <location>
        <begin position="274"/>
        <end position="290"/>
    </location>
</feature>
<proteinExistence type="predicted"/>